<keyword evidence="2" id="KW-1185">Reference proteome</keyword>
<sequence>MEVKGQHVQTWLLKNTLIAIQSFDEGTCLKVVLALDDGMRPMEKEVTYSSCGQLAMTTTLPL</sequence>
<dbReference type="EMBL" id="MRZV01000358">
    <property type="protein sequence ID" value="PIK51738.1"/>
    <property type="molecule type" value="Genomic_DNA"/>
</dbReference>
<name>A0A2G8KUP7_STIJA</name>
<proteinExistence type="predicted"/>
<protein>
    <submittedName>
        <fullName evidence="1">Uncharacterized protein</fullName>
    </submittedName>
</protein>
<gene>
    <name evidence="1" type="ORF">BSL78_11369</name>
</gene>
<evidence type="ECO:0000313" key="1">
    <source>
        <dbReference type="EMBL" id="PIK51738.1"/>
    </source>
</evidence>
<comment type="caution">
    <text evidence="1">The sequence shown here is derived from an EMBL/GenBank/DDBJ whole genome shotgun (WGS) entry which is preliminary data.</text>
</comment>
<dbReference type="Proteomes" id="UP000230750">
    <property type="component" value="Unassembled WGS sequence"/>
</dbReference>
<accession>A0A2G8KUP7</accession>
<dbReference type="AlphaFoldDB" id="A0A2G8KUP7"/>
<evidence type="ECO:0000313" key="2">
    <source>
        <dbReference type="Proteomes" id="UP000230750"/>
    </source>
</evidence>
<reference evidence="1 2" key="1">
    <citation type="journal article" date="2017" name="PLoS Biol.">
        <title>The sea cucumber genome provides insights into morphological evolution and visceral regeneration.</title>
        <authorList>
            <person name="Zhang X."/>
            <person name="Sun L."/>
            <person name="Yuan J."/>
            <person name="Sun Y."/>
            <person name="Gao Y."/>
            <person name="Zhang L."/>
            <person name="Li S."/>
            <person name="Dai H."/>
            <person name="Hamel J.F."/>
            <person name="Liu C."/>
            <person name="Yu Y."/>
            <person name="Liu S."/>
            <person name="Lin W."/>
            <person name="Guo K."/>
            <person name="Jin S."/>
            <person name="Xu P."/>
            <person name="Storey K.B."/>
            <person name="Huan P."/>
            <person name="Zhang T."/>
            <person name="Zhou Y."/>
            <person name="Zhang J."/>
            <person name="Lin C."/>
            <person name="Li X."/>
            <person name="Xing L."/>
            <person name="Huo D."/>
            <person name="Sun M."/>
            <person name="Wang L."/>
            <person name="Mercier A."/>
            <person name="Li F."/>
            <person name="Yang H."/>
            <person name="Xiang J."/>
        </authorList>
    </citation>
    <scope>NUCLEOTIDE SEQUENCE [LARGE SCALE GENOMIC DNA]</scope>
    <source>
        <strain evidence="1">Shaxun</strain>
        <tissue evidence="1">Muscle</tissue>
    </source>
</reference>
<organism evidence="1 2">
    <name type="scientific">Stichopus japonicus</name>
    <name type="common">Sea cucumber</name>
    <dbReference type="NCBI Taxonomy" id="307972"/>
    <lineage>
        <taxon>Eukaryota</taxon>
        <taxon>Metazoa</taxon>
        <taxon>Echinodermata</taxon>
        <taxon>Eleutherozoa</taxon>
        <taxon>Echinozoa</taxon>
        <taxon>Holothuroidea</taxon>
        <taxon>Aspidochirotacea</taxon>
        <taxon>Aspidochirotida</taxon>
        <taxon>Stichopodidae</taxon>
        <taxon>Apostichopus</taxon>
    </lineage>
</organism>